<dbReference type="STRING" id="100787.A0A0G4M5Y5"/>
<sequence>MAAQPDFRQVAGAFTTLAEQSALLPNLPAVNGGGELLGLMQEMRREMTRLATAVGRIETRLSAVEATLGSLGERLAAESANNLARSLNGAANGQVLQPLRSLVTGRFVESFPRTLAELGDMNGMFPWVSTWGFPLLIKAGRALTVLLEELGYSFEGSTAEKRRYLKHLCGVVTELV</sequence>
<dbReference type="Proteomes" id="UP000044602">
    <property type="component" value="Unassembled WGS sequence"/>
</dbReference>
<keyword evidence="3" id="KW-1185">Reference proteome</keyword>
<evidence type="ECO:0000313" key="1">
    <source>
        <dbReference type="EMBL" id="CRK29689.1"/>
    </source>
</evidence>
<dbReference type="EMBL" id="CVQH01021763">
    <property type="protein sequence ID" value="CRK31529.1"/>
    <property type="molecule type" value="Genomic_DNA"/>
</dbReference>
<dbReference type="EMBL" id="CVQH01021196">
    <property type="protein sequence ID" value="CRK29689.1"/>
    <property type="molecule type" value="Genomic_DNA"/>
</dbReference>
<protein>
    <submittedName>
        <fullName evidence="1">Uncharacterized protein</fullName>
    </submittedName>
</protein>
<reference evidence="1 3" key="1">
    <citation type="submission" date="2015-05" db="EMBL/GenBank/DDBJ databases">
        <authorList>
            <person name="Fogelqvist Johan"/>
        </authorList>
    </citation>
    <scope>NUCLEOTIDE SEQUENCE [LARGE SCALE GENOMIC DNA]</scope>
    <source>
        <strain evidence="1">VL1</strain>
    </source>
</reference>
<accession>A0A0G4M5Y5</accession>
<gene>
    <name evidence="1" type="ORF">BN1708_015636</name>
    <name evidence="2" type="ORF">BN1708_015965</name>
</gene>
<evidence type="ECO:0000313" key="2">
    <source>
        <dbReference type="EMBL" id="CRK31529.1"/>
    </source>
</evidence>
<name>A0A0G4M5Y5_VERLO</name>
<organism evidence="1 3">
    <name type="scientific">Verticillium longisporum</name>
    <name type="common">Verticillium dahliae var. longisporum</name>
    <dbReference type="NCBI Taxonomy" id="100787"/>
    <lineage>
        <taxon>Eukaryota</taxon>
        <taxon>Fungi</taxon>
        <taxon>Dikarya</taxon>
        <taxon>Ascomycota</taxon>
        <taxon>Pezizomycotina</taxon>
        <taxon>Sordariomycetes</taxon>
        <taxon>Hypocreomycetidae</taxon>
        <taxon>Glomerellales</taxon>
        <taxon>Plectosphaerellaceae</taxon>
        <taxon>Verticillium</taxon>
    </lineage>
</organism>
<evidence type="ECO:0000313" key="3">
    <source>
        <dbReference type="Proteomes" id="UP000044602"/>
    </source>
</evidence>
<dbReference type="AlphaFoldDB" id="A0A0G4M5Y5"/>
<proteinExistence type="predicted"/>